<accession>A0A2K9NIV9</accession>
<dbReference type="EMBL" id="CP025613">
    <property type="protein sequence ID" value="AUN33019.1"/>
    <property type="molecule type" value="Genomic_DNA"/>
</dbReference>
<dbReference type="CDD" id="cd06225">
    <property type="entry name" value="HAMP"/>
    <property type="match status" value="1"/>
</dbReference>
<dbReference type="PROSITE" id="PS50111">
    <property type="entry name" value="CHEMOTAXIS_TRANSDUC_2"/>
    <property type="match status" value="1"/>
</dbReference>
<sequence>MKITVGKKIWGCLGLLLLVVLGVGWVSLDTTARLTEAARWSVHTHEVKTHLGEIMSAVQDIESGQRGFVITGQDTFLQPFENGRRQLDELVPQLRRLISDNPEQMRNLDRVEQAARNRLNEALIRIDARRRDGFEAAQKLIVSDTGRQAMLEFRAAIKVMLDIENQLLDQREAEKAESTRLANLAVIGGALLAAVIVLLSGVFLSANIVTPLREITATAERIGKGDLTNDIPPSDRSDEVGILNNTFRDMTKGLRQLIQELVEGVNVLGTAGSQIVSTTAQVSASAAETATALAETSSTMEEVRKTSQLSTEKARHVAETAQATAQISATGKRSVEQSVAGITLVREQIGAIAEAVIKLSEQSQAIGTIVASVNDLAEQSNLLAVNAAIEAARAGEQGKGFVVVAAEVKSLAEQSKQATAQVRAILGDIQKATATAVLAAEQGSKAVDAGVKQAQEAGQSIERLAQNIALATQASTQIVASNQQQQVGIDQVALAMDSIRQASSQNTIATKQAETAAHNLNALGHKLKALVGQYKA</sequence>
<evidence type="ECO:0000256" key="1">
    <source>
        <dbReference type="ARBA" id="ARBA00023224"/>
    </source>
</evidence>
<dbReference type="CDD" id="cd19410">
    <property type="entry name" value="HK9-like_sensor"/>
    <property type="match status" value="1"/>
</dbReference>
<organism evidence="3 4">
    <name type="scientific">Niveispirillum cyanobacteriorum</name>
    <dbReference type="NCBI Taxonomy" id="1612173"/>
    <lineage>
        <taxon>Bacteria</taxon>
        <taxon>Pseudomonadati</taxon>
        <taxon>Pseudomonadota</taxon>
        <taxon>Alphaproteobacteria</taxon>
        <taxon>Rhodospirillales</taxon>
        <taxon>Azospirillaceae</taxon>
        <taxon>Niveispirillum</taxon>
    </lineage>
</organism>
<dbReference type="OrthoDB" id="2489132at2"/>
<dbReference type="PRINTS" id="PR00260">
    <property type="entry name" value="CHEMTRNSDUCR"/>
</dbReference>
<dbReference type="InterPro" id="IPR004089">
    <property type="entry name" value="MCPsignal_dom"/>
</dbReference>
<proteinExistence type="inferred from homology"/>
<dbReference type="GO" id="GO:0004888">
    <property type="term" value="F:transmembrane signaling receptor activity"/>
    <property type="evidence" value="ECO:0007669"/>
    <property type="project" value="InterPro"/>
</dbReference>
<dbReference type="InterPro" id="IPR004090">
    <property type="entry name" value="Chemotax_Me-accpt_rcpt"/>
</dbReference>
<dbReference type="InterPro" id="IPR007891">
    <property type="entry name" value="CHASE3"/>
</dbReference>
<dbReference type="PANTHER" id="PTHR32089:SF112">
    <property type="entry name" value="LYSOZYME-LIKE PROTEIN-RELATED"/>
    <property type="match status" value="1"/>
</dbReference>
<dbReference type="AlphaFoldDB" id="A0A2K9NIV9"/>
<evidence type="ECO:0000313" key="3">
    <source>
        <dbReference type="EMBL" id="AUN33019.1"/>
    </source>
</evidence>
<dbReference type="KEGG" id="ncb:C0V82_21650"/>
<gene>
    <name evidence="3" type="ORF">C0V82_21650</name>
</gene>
<dbReference type="Pfam" id="PF05227">
    <property type="entry name" value="CHASE3"/>
    <property type="match status" value="1"/>
</dbReference>
<dbReference type="GO" id="GO:0006935">
    <property type="term" value="P:chemotaxis"/>
    <property type="evidence" value="ECO:0007669"/>
    <property type="project" value="InterPro"/>
</dbReference>
<dbReference type="SMART" id="SM00304">
    <property type="entry name" value="HAMP"/>
    <property type="match status" value="1"/>
</dbReference>
<keyword evidence="4" id="KW-1185">Reference proteome</keyword>
<dbReference type="Proteomes" id="UP000234752">
    <property type="component" value="Plasmid unnamed1"/>
</dbReference>
<dbReference type="GO" id="GO:0016020">
    <property type="term" value="C:membrane"/>
    <property type="evidence" value="ECO:0007669"/>
    <property type="project" value="InterPro"/>
</dbReference>
<dbReference type="GO" id="GO:0007165">
    <property type="term" value="P:signal transduction"/>
    <property type="evidence" value="ECO:0007669"/>
    <property type="project" value="UniProtKB-KW"/>
</dbReference>
<keyword evidence="1" id="KW-0807">Transducer</keyword>
<evidence type="ECO:0000313" key="4">
    <source>
        <dbReference type="Proteomes" id="UP000234752"/>
    </source>
</evidence>
<dbReference type="SMART" id="SM00283">
    <property type="entry name" value="MA"/>
    <property type="match status" value="1"/>
</dbReference>
<dbReference type="Gene3D" id="1.10.287.950">
    <property type="entry name" value="Methyl-accepting chemotaxis protein"/>
    <property type="match status" value="1"/>
</dbReference>
<comment type="similarity">
    <text evidence="2">Belongs to the methyl-accepting chemotaxis (MCP) protein family.</text>
</comment>
<dbReference type="SUPFAM" id="SSF58104">
    <property type="entry name" value="Methyl-accepting chemotaxis protein (MCP) signaling domain"/>
    <property type="match status" value="1"/>
</dbReference>
<dbReference type="PROSITE" id="PS50885">
    <property type="entry name" value="HAMP"/>
    <property type="match status" value="1"/>
</dbReference>
<dbReference type="Pfam" id="PF00015">
    <property type="entry name" value="MCPsignal"/>
    <property type="match status" value="1"/>
</dbReference>
<dbReference type="RefSeq" id="WP_102114543.1">
    <property type="nucleotide sequence ID" value="NZ_BMGN01000001.1"/>
</dbReference>
<evidence type="ECO:0000256" key="2">
    <source>
        <dbReference type="ARBA" id="ARBA00029447"/>
    </source>
</evidence>
<reference evidence="3 4" key="1">
    <citation type="submission" date="2017-12" db="EMBL/GenBank/DDBJ databases">
        <title>Genomes of bacteria within cyanobacterial aggregates.</title>
        <authorList>
            <person name="Cai H."/>
        </authorList>
    </citation>
    <scope>NUCLEOTIDE SEQUENCE [LARGE SCALE GENOMIC DNA]</scope>
    <source>
        <strain evidence="3 4">TH16</strain>
        <plasmid evidence="3 4">unnamed1</plasmid>
    </source>
</reference>
<name>A0A2K9NIV9_9PROT</name>
<keyword evidence="3" id="KW-0614">Plasmid</keyword>
<dbReference type="PANTHER" id="PTHR32089">
    <property type="entry name" value="METHYL-ACCEPTING CHEMOTAXIS PROTEIN MCPB"/>
    <property type="match status" value="1"/>
</dbReference>
<protein>
    <submittedName>
        <fullName evidence="3">Chemotaxis protein</fullName>
    </submittedName>
</protein>
<dbReference type="Pfam" id="PF00672">
    <property type="entry name" value="HAMP"/>
    <property type="match status" value="1"/>
</dbReference>
<dbReference type="InterPro" id="IPR003660">
    <property type="entry name" value="HAMP_dom"/>
</dbReference>
<geneLocation type="plasmid" evidence="3 4">
    <name>unnamed1</name>
</geneLocation>